<proteinExistence type="predicted"/>
<feature type="transmembrane region" description="Helical" evidence="1">
    <location>
        <begin position="20"/>
        <end position="37"/>
    </location>
</feature>
<dbReference type="InterPro" id="IPR035919">
    <property type="entry name" value="EAL_sf"/>
</dbReference>
<feature type="domain" description="EAL" evidence="2">
    <location>
        <begin position="277"/>
        <end position="530"/>
    </location>
</feature>
<protein>
    <submittedName>
        <fullName evidence="3">EAL domain, c-di-GMP-specific phosphodiesterase class I (Or its enzymatically inactive variant)</fullName>
    </submittedName>
</protein>
<dbReference type="SMART" id="SM00052">
    <property type="entry name" value="EAL"/>
    <property type="match status" value="1"/>
</dbReference>
<keyword evidence="1" id="KW-1133">Transmembrane helix</keyword>
<feature type="transmembrane region" description="Helical" evidence="1">
    <location>
        <begin position="119"/>
        <end position="138"/>
    </location>
</feature>
<keyword evidence="1" id="KW-0812">Transmembrane</keyword>
<organism evidence="3 4">
    <name type="scientific">Paracidovorax wautersii</name>
    <dbReference type="NCBI Taxonomy" id="1177982"/>
    <lineage>
        <taxon>Bacteria</taxon>
        <taxon>Pseudomonadati</taxon>
        <taxon>Pseudomonadota</taxon>
        <taxon>Betaproteobacteria</taxon>
        <taxon>Burkholderiales</taxon>
        <taxon>Comamonadaceae</taxon>
        <taxon>Paracidovorax</taxon>
    </lineage>
</organism>
<dbReference type="InterPro" id="IPR001633">
    <property type="entry name" value="EAL_dom"/>
</dbReference>
<feature type="transmembrane region" description="Helical" evidence="1">
    <location>
        <begin position="58"/>
        <end position="77"/>
    </location>
</feature>
<feature type="transmembrane region" description="Helical" evidence="1">
    <location>
        <begin position="150"/>
        <end position="171"/>
    </location>
</feature>
<name>A0A1I2A192_9BURK</name>
<dbReference type="PANTHER" id="PTHR33121:SF70">
    <property type="entry name" value="SIGNALING PROTEIN YKOW"/>
    <property type="match status" value="1"/>
</dbReference>
<dbReference type="STRING" id="1177982.SAMN04489711_101496"/>
<feature type="transmembrane region" description="Helical" evidence="1">
    <location>
        <begin position="224"/>
        <end position="243"/>
    </location>
</feature>
<dbReference type="EMBL" id="FONX01000001">
    <property type="protein sequence ID" value="SFE37874.1"/>
    <property type="molecule type" value="Genomic_DNA"/>
</dbReference>
<reference evidence="4" key="1">
    <citation type="submission" date="2016-10" db="EMBL/GenBank/DDBJ databases">
        <authorList>
            <person name="Varghese N."/>
            <person name="Submissions S."/>
        </authorList>
    </citation>
    <scope>NUCLEOTIDE SEQUENCE [LARGE SCALE GENOMIC DNA]</scope>
    <source>
        <strain evidence="4">DSM 27981</strain>
    </source>
</reference>
<gene>
    <name evidence="3" type="ORF">SAMN04489711_101496</name>
</gene>
<accession>A0A1I2A192</accession>
<sequence length="578" mass="62458">MPTSPPIATSAPLSVDFPPWPAALTFWIVSMLVVMLCRRLAEHAATAVDSPSRRMSGARAGMVIGAIAWSLDVAGFFMYGDLQPHALELGNALAALLLMVASCRLTIPTLSLSVRKWQLAWACGGMALGVMLAHAALISSYVQDFTQIDLTAAAVASALSLTIVFFAALRLRSAKLKGHPASGVLGWFIDLVPCGAGLVGWHWMLCNMFPMKPLPPEAQAGNDPVLLVSVLLFAAMLALDQLLAMRHDKGRQQLLRQGLQMLRASNAPLTPERDAQLALIADHLHELLQPQRLALHFQPIANLREGTLHLEALLRLHHPRLGPVNPELFFLVCDLHGITRRVDRLILRNAMDHVRHWQQACGQQVAISVNVAPITLLDPDFSGWLAAELARRGLPDQALKLELTEHAIIASGPGMTQAMDQLQSVGVHVVMDDFGVGYSSLGTLADLPIAGIKCDRLFLRRIAQDLRRQALLRHVAAMARELGVPVIVEGVETAEELCLVVGSGIDNIQGYLFARPVPACDVPAWLREQAPLRLQEMNALLAAGTPAASAASPSRLGVREEQLLVPHLVIGNRSLAGG</sequence>
<dbReference type="Pfam" id="PF00563">
    <property type="entry name" value="EAL"/>
    <property type="match status" value="1"/>
</dbReference>
<dbReference type="AlphaFoldDB" id="A0A1I2A192"/>
<evidence type="ECO:0000256" key="1">
    <source>
        <dbReference type="SAM" id="Phobius"/>
    </source>
</evidence>
<keyword evidence="4" id="KW-1185">Reference proteome</keyword>
<feature type="transmembrane region" description="Helical" evidence="1">
    <location>
        <begin position="89"/>
        <end position="107"/>
    </location>
</feature>
<feature type="transmembrane region" description="Helical" evidence="1">
    <location>
        <begin position="183"/>
        <end position="204"/>
    </location>
</feature>
<keyword evidence="1" id="KW-0472">Membrane</keyword>
<dbReference type="PROSITE" id="PS50883">
    <property type="entry name" value="EAL"/>
    <property type="match status" value="1"/>
</dbReference>
<dbReference type="PANTHER" id="PTHR33121">
    <property type="entry name" value="CYCLIC DI-GMP PHOSPHODIESTERASE PDEF"/>
    <property type="match status" value="1"/>
</dbReference>
<dbReference type="CDD" id="cd01948">
    <property type="entry name" value="EAL"/>
    <property type="match status" value="1"/>
</dbReference>
<dbReference type="Gene3D" id="3.20.20.450">
    <property type="entry name" value="EAL domain"/>
    <property type="match status" value="1"/>
</dbReference>
<dbReference type="OrthoDB" id="8816342at2"/>
<dbReference type="SUPFAM" id="SSF141868">
    <property type="entry name" value="EAL domain-like"/>
    <property type="match status" value="1"/>
</dbReference>
<dbReference type="InterPro" id="IPR050706">
    <property type="entry name" value="Cyclic-di-GMP_PDE-like"/>
</dbReference>
<dbReference type="GO" id="GO:0071111">
    <property type="term" value="F:cyclic-guanylate-specific phosphodiesterase activity"/>
    <property type="evidence" value="ECO:0007669"/>
    <property type="project" value="InterPro"/>
</dbReference>
<evidence type="ECO:0000313" key="4">
    <source>
        <dbReference type="Proteomes" id="UP000199119"/>
    </source>
</evidence>
<dbReference type="RefSeq" id="WP_092937215.1">
    <property type="nucleotide sequence ID" value="NZ_FONX01000001.1"/>
</dbReference>
<dbReference type="Proteomes" id="UP000199119">
    <property type="component" value="Unassembled WGS sequence"/>
</dbReference>
<evidence type="ECO:0000259" key="2">
    <source>
        <dbReference type="PROSITE" id="PS50883"/>
    </source>
</evidence>
<evidence type="ECO:0000313" key="3">
    <source>
        <dbReference type="EMBL" id="SFE37874.1"/>
    </source>
</evidence>